<dbReference type="PANTHER" id="PTHR30255:SF2">
    <property type="entry name" value="SINGLE-STRANDED-DNA-SPECIFIC EXONUCLEASE RECJ"/>
    <property type="match status" value="1"/>
</dbReference>
<evidence type="ECO:0000259" key="10">
    <source>
        <dbReference type="Pfam" id="PF17768"/>
    </source>
</evidence>
<dbReference type="Gene3D" id="3.90.1640.30">
    <property type="match status" value="1"/>
</dbReference>
<evidence type="ECO:0000259" key="8">
    <source>
        <dbReference type="Pfam" id="PF02272"/>
    </source>
</evidence>
<dbReference type="Pfam" id="PF17768">
    <property type="entry name" value="RecJ_OB"/>
    <property type="match status" value="1"/>
</dbReference>
<evidence type="ECO:0000259" key="9">
    <source>
        <dbReference type="Pfam" id="PF10141"/>
    </source>
</evidence>
<dbReference type="InterPro" id="IPR051673">
    <property type="entry name" value="SSDNA_exonuclease_RecJ"/>
</dbReference>
<proteinExistence type="inferred from homology"/>
<evidence type="ECO:0000313" key="12">
    <source>
        <dbReference type="Proteomes" id="UP001501166"/>
    </source>
</evidence>
<keyword evidence="4" id="KW-0378">Hydrolase</keyword>
<keyword evidence="12" id="KW-1185">Reference proteome</keyword>
<evidence type="ECO:0000313" key="11">
    <source>
        <dbReference type="EMBL" id="GAA0354476.1"/>
    </source>
</evidence>
<comment type="similarity">
    <text evidence="1">Belongs to the RecJ family.</text>
</comment>
<feature type="domain" description="DDH" evidence="7">
    <location>
        <begin position="82"/>
        <end position="226"/>
    </location>
</feature>
<reference evidence="11 12" key="1">
    <citation type="journal article" date="2019" name="Int. J. Syst. Evol. Microbiol.">
        <title>The Global Catalogue of Microorganisms (GCM) 10K type strain sequencing project: providing services to taxonomists for standard genome sequencing and annotation.</title>
        <authorList>
            <consortium name="The Broad Institute Genomics Platform"/>
            <consortium name="The Broad Institute Genome Sequencing Center for Infectious Disease"/>
            <person name="Wu L."/>
            <person name="Ma J."/>
        </authorList>
    </citation>
    <scope>NUCLEOTIDE SEQUENCE [LARGE SCALE GENOMIC DNA]</scope>
    <source>
        <strain evidence="11 12">JCM 12662</strain>
    </source>
</reference>
<evidence type="ECO:0000256" key="4">
    <source>
        <dbReference type="ARBA" id="ARBA00022801"/>
    </source>
</evidence>
<dbReference type="InterPro" id="IPR004610">
    <property type="entry name" value="RecJ"/>
</dbReference>
<feature type="domain" description="Single-stranded-DNA-specific exonuclease RecJ C-terminal" evidence="9">
    <location>
        <begin position="566"/>
        <end position="765"/>
    </location>
</feature>
<evidence type="ECO:0000259" key="7">
    <source>
        <dbReference type="Pfam" id="PF01368"/>
    </source>
</evidence>
<name>A0ABN0X3W7_9LACT</name>
<organism evidence="11 12">
    <name type="scientific">Alkalibacterium iburiense</name>
    <dbReference type="NCBI Taxonomy" id="290589"/>
    <lineage>
        <taxon>Bacteria</taxon>
        <taxon>Bacillati</taxon>
        <taxon>Bacillota</taxon>
        <taxon>Bacilli</taxon>
        <taxon>Lactobacillales</taxon>
        <taxon>Carnobacteriaceae</taxon>
        <taxon>Alkalibacterium</taxon>
    </lineage>
</organism>
<evidence type="ECO:0000256" key="3">
    <source>
        <dbReference type="ARBA" id="ARBA00022722"/>
    </source>
</evidence>
<dbReference type="SUPFAM" id="SSF64182">
    <property type="entry name" value="DHH phosphoesterases"/>
    <property type="match status" value="1"/>
</dbReference>
<feature type="domain" description="DHHA1" evidence="8">
    <location>
        <begin position="344"/>
        <end position="438"/>
    </location>
</feature>
<dbReference type="Pfam" id="PF10141">
    <property type="entry name" value="ssDNA-exonuc_C"/>
    <property type="match status" value="1"/>
</dbReference>
<dbReference type="PANTHER" id="PTHR30255">
    <property type="entry name" value="SINGLE-STRANDED-DNA-SPECIFIC EXONUCLEASE RECJ"/>
    <property type="match status" value="1"/>
</dbReference>
<dbReference type="InterPro" id="IPR038763">
    <property type="entry name" value="DHH_sf"/>
</dbReference>
<dbReference type="InterPro" id="IPR001667">
    <property type="entry name" value="DDH_dom"/>
</dbReference>
<protein>
    <recommendedName>
        <fullName evidence="2">Single-stranded-DNA-specific exonuclease RecJ</fullName>
    </recommendedName>
</protein>
<keyword evidence="5 11" id="KW-0269">Exonuclease</keyword>
<comment type="caution">
    <text evidence="11">The sequence shown here is derived from an EMBL/GenBank/DDBJ whole genome shotgun (WGS) entry which is preliminary data.</text>
</comment>
<keyword evidence="6" id="KW-0175">Coiled coil</keyword>
<dbReference type="GO" id="GO:0004527">
    <property type="term" value="F:exonuclease activity"/>
    <property type="evidence" value="ECO:0007669"/>
    <property type="project" value="UniProtKB-KW"/>
</dbReference>
<evidence type="ECO:0000256" key="6">
    <source>
        <dbReference type="SAM" id="Coils"/>
    </source>
</evidence>
<sequence length="768" mass="87289">MQKMIWEIPDKTIDETKVDALAAEMNASKTFIKLCMNRGLHTKEAIDRFINPTADWFHDPFTLYEMDKTVERIQEALTSGQKITVYGDYDADGVTSTVILYEAIEMLGGQVDYYIPNRFIEGYGPNVEAFNKLIENGTELIITVDNGVAGHEAITHANTLGIDVIVTDHHECPKELPDAYSIVHPRHPKGNYACPDLSGAGVSLKVATALLGEIPEELLDLAAIGTIADLVSLTGENRAIAYFGLKWMKHSQRIGLLALLAEGSIPLESIDEETVGFKIAPPINAVGRLGDATLVVDLLTTFDDEEAQRLSRIIINKNEERKALVNQITLEAFDKLEEQSDQAIVVLHEPGWHEGVLGIVASKVADKVSKPTIILTSDPNTEKVKGSGRSINGFNIYECMNEIRDYLSHFGGHEMACGLSLEMNQLDAFIEAVNRQAEQLMEDSESYRKLDISGIVEWEDISIDLIDELNALKPFGQENEKPLFKLESLLPDKVKIIGADQSHLKASLVKNEKQLEMIAFQSAEWEEVWRSSPKIDVVGYLDINEWNGNKKVQLTAADFKTQDSVIIDYRKEGNQKRLFSKVGAHYLFFKKEHFNKWKPHITRDSTGYLLDENKDLPTIHEADPVVFMDIPDELSDFEKVFRNYKDHTLYLFFYSPHEYYFKGVPKREQFTKLYKWLLKNKTIHLANETEKLKKVMKLDSETLKFMIMVFLENEFVTIEDGKLSIRSQPQKKNLEDTITYQKRLAQIKTEETLVYSSFNELVSYLREI</sequence>
<evidence type="ECO:0000256" key="5">
    <source>
        <dbReference type="ARBA" id="ARBA00022839"/>
    </source>
</evidence>
<evidence type="ECO:0000256" key="2">
    <source>
        <dbReference type="ARBA" id="ARBA00019841"/>
    </source>
</evidence>
<dbReference type="InterPro" id="IPR041122">
    <property type="entry name" value="RecJ_OB"/>
</dbReference>
<accession>A0ABN0X3W7</accession>
<keyword evidence="3" id="KW-0540">Nuclease</keyword>
<feature type="domain" description="RecJ OB" evidence="10">
    <location>
        <begin position="455"/>
        <end position="557"/>
    </location>
</feature>
<dbReference type="Pfam" id="PF02272">
    <property type="entry name" value="DHHA1"/>
    <property type="match status" value="1"/>
</dbReference>
<feature type="coiled-coil region" evidence="6">
    <location>
        <begin position="423"/>
        <end position="450"/>
    </location>
</feature>
<dbReference type="Pfam" id="PF01368">
    <property type="entry name" value="DHH"/>
    <property type="match status" value="1"/>
</dbReference>
<dbReference type="Proteomes" id="UP001501166">
    <property type="component" value="Unassembled WGS sequence"/>
</dbReference>
<gene>
    <name evidence="11" type="primary">recJ</name>
    <name evidence="11" type="ORF">GCM10008932_04350</name>
</gene>
<dbReference type="InterPro" id="IPR003156">
    <property type="entry name" value="DHHA1_dom"/>
</dbReference>
<dbReference type="InterPro" id="IPR018779">
    <property type="entry name" value="RecJ_C"/>
</dbReference>
<dbReference type="EMBL" id="BAAACW010000026">
    <property type="protein sequence ID" value="GAA0354476.1"/>
    <property type="molecule type" value="Genomic_DNA"/>
</dbReference>
<dbReference type="NCBIfam" id="TIGR00644">
    <property type="entry name" value="recJ"/>
    <property type="match status" value="1"/>
</dbReference>
<evidence type="ECO:0000256" key="1">
    <source>
        <dbReference type="ARBA" id="ARBA00005915"/>
    </source>
</evidence>
<dbReference type="Gene3D" id="3.10.310.30">
    <property type="match status" value="1"/>
</dbReference>